<dbReference type="GO" id="GO:0006364">
    <property type="term" value="P:rRNA processing"/>
    <property type="evidence" value="ECO:0007669"/>
    <property type="project" value="UniProtKB-KW"/>
</dbReference>
<dbReference type="OrthoDB" id="10258825at2759"/>
<evidence type="ECO:0000313" key="9">
    <source>
        <dbReference type="EMBL" id="KAA6398729.1"/>
    </source>
</evidence>
<comment type="caution">
    <text evidence="9">The sequence shown here is derived from an EMBL/GenBank/DDBJ whole genome shotgun (WGS) entry which is preliminary data.</text>
</comment>
<dbReference type="PANTHER" id="PTHR12787:SF0">
    <property type="entry name" value="RIBOSOMAL RNA-PROCESSING PROTEIN 8"/>
    <property type="match status" value="1"/>
</dbReference>
<accession>A0A5J4WWU8</accession>
<evidence type="ECO:0000256" key="1">
    <source>
        <dbReference type="ARBA" id="ARBA00004604"/>
    </source>
</evidence>
<name>A0A5J4WWU8_9EUKA</name>
<dbReference type="Gene3D" id="1.10.10.2150">
    <property type="entry name" value="Ribosomal RNA-processing protein 8, N-terminal domain"/>
    <property type="match status" value="1"/>
</dbReference>
<comment type="similarity">
    <text evidence="2">Belongs to the methyltransferase superfamily. RRP8 family.</text>
</comment>
<evidence type="ECO:0000256" key="7">
    <source>
        <dbReference type="ARBA" id="ARBA00023242"/>
    </source>
</evidence>
<gene>
    <name evidence="9" type="ORF">EZS28_005745</name>
</gene>
<dbReference type="Proteomes" id="UP000324800">
    <property type="component" value="Unassembled WGS sequence"/>
</dbReference>
<keyword evidence="7" id="KW-0539">Nucleus</keyword>
<dbReference type="CDD" id="cd02440">
    <property type="entry name" value="AdoMet_MTases"/>
    <property type="match status" value="1"/>
</dbReference>
<dbReference type="Gene3D" id="2.130.10.10">
    <property type="entry name" value="YVTN repeat-like/Quinoprotein amine dehydrogenase"/>
    <property type="match status" value="1"/>
</dbReference>
<dbReference type="InterPro" id="IPR036322">
    <property type="entry name" value="WD40_repeat_dom_sf"/>
</dbReference>
<dbReference type="Pfam" id="PF05148">
    <property type="entry name" value="Methyltransf_8"/>
    <property type="match status" value="1"/>
</dbReference>
<evidence type="ECO:0000256" key="2">
    <source>
        <dbReference type="ARBA" id="ARBA00006301"/>
    </source>
</evidence>
<dbReference type="InterPro" id="IPR029063">
    <property type="entry name" value="SAM-dependent_MTases_sf"/>
</dbReference>
<dbReference type="InterPro" id="IPR001680">
    <property type="entry name" value="WD40_rpt"/>
</dbReference>
<dbReference type="SUPFAM" id="SSF50978">
    <property type="entry name" value="WD40 repeat-like"/>
    <property type="match status" value="1"/>
</dbReference>
<evidence type="ECO:0000256" key="4">
    <source>
        <dbReference type="ARBA" id="ARBA00022603"/>
    </source>
</evidence>
<dbReference type="PANTHER" id="PTHR12787">
    <property type="entry name" value="RIBOSOMAL RNA-PROCESSING PROTEIN 8"/>
    <property type="match status" value="1"/>
</dbReference>
<feature type="compositionally biased region" description="Basic and acidic residues" evidence="8">
    <location>
        <begin position="274"/>
        <end position="292"/>
    </location>
</feature>
<dbReference type="GO" id="GO:0032259">
    <property type="term" value="P:methylation"/>
    <property type="evidence" value="ECO:0007669"/>
    <property type="project" value="UniProtKB-KW"/>
</dbReference>
<sequence length="707" mass="79780">MQQSKLQRLTKLTDKGLNQNKTHSHETTNKKKVIFRPINAEDLSLKLNKKLKGGRFRSINEELYTITSDSARISFRKDPKLFDTYHEGYRIQANQWPINPLDVIIRELKDRRGLTIADLGCGEGRLGESCPNCVIHSFDLVKRRPHIKVANIANVPLEDECCDVVVCCLSLMNCDWPRIVDEAHRILKKGGLLRVAEIRSRIEGDEDDQQLMKQTRKDILSAEEELSVFNQTSSDFIQVFKRVGFKVQSTRLLNDMFVLFAFIKKKNMPNKQQQRKDYEAPDQKRNEEDQKLVKQSTSTSSKRLIFSDSEDEKEEDIQMVKKKRKRSESQEDIKPNRKRRRIISMFGGALRVNLSLGCAPLPNSEGQPVPVFSPMLDHNFAGNALSAACSDGLVRIFDRNTLNLVSSLPAHGPQQQAILKGLTSARFSKRQNLLFVQAQGSKSSFLYDLTSSKCVEFCPHKSTRLVSGGLDGLVCVIDVEKTQRIPGVEKSTKIIKKEQNVDITVQQDDDDDDDTSDDEDDNEQLLRGILIIIYFIVMTCTESLSVWNIEGRREEDGGPLLLLKDARSQFINVGRDEEDISEVNQSGQIIMEKDSDSKGVVEDSHIDNGLIDEELLASRYLIDCHYDPSSQHLCLLTGTHTGDVFISSVEADGLSPMFELLGGHIIEGGDANIVDSDIRAIDWATAEPGIIFTSSENGTVVRWEYKT</sequence>
<evidence type="ECO:0000256" key="8">
    <source>
        <dbReference type="SAM" id="MobiDB-lite"/>
    </source>
</evidence>
<feature type="compositionally biased region" description="Acidic residues" evidence="8">
    <location>
        <begin position="308"/>
        <end position="317"/>
    </location>
</feature>
<dbReference type="InterPro" id="IPR007823">
    <property type="entry name" value="RRP8"/>
</dbReference>
<dbReference type="InterPro" id="IPR042036">
    <property type="entry name" value="RRP8_N"/>
</dbReference>
<dbReference type="SUPFAM" id="SSF53335">
    <property type="entry name" value="S-adenosyl-L-methionine-dependent methyltransferases"/>
    <property type="match status" value="1"/>
</dbReference>
<evidence type="ECO:0000256" key="5">
    <source>
        <dbReference type="ARBA" id="ARBA00022679"/>
    </source>
</evidence>
<evidence type="ECO:0000256" key="3">
    <source>
        <dbReference type="ARBA" id="ARBA00022552"/>
    </source>
</evidence>
<dbReference type="Gene3D" id="3.40.50.150">
    <property type="entry name" value="Vaccinia Virus protein VP39"/>
    <property type="match status" value="1"/>
</dbReference>
<dbReference type="GO" id="GO:0008168">
    <property type="term" value="F:methyltransferase activity"/>
    <property type="evidence" value="ECO:0007669"/>
    <property type="project" value="UniProtKB-KW"/>
</dbReference>
<evidence type="ECO:0000313" key="10">
    <source>
        <dbReference type="Proteomes" id="UP000324800"/>
    </source>
</evidence>
<dbReference type="EMBL" id="SNRW01000895">
    <property type="protein sequence ID" value="KAA6398729.1"/>
    <property type="molecule type" value="Genomic_DNA"/>
</dbReference>
<dbReference type="AlphaFoldDB" id="A0A5J4WWU8"/>
<evidence type="ECO:0000256" key="6">
    <source>
        <dbReference type="ARBA" id="ARBA00022691"/>
    </source>
</evidence>
<proteinExistence type="inferred from homology"/>
<dbReference type="FunFam" id="1.10.10.2150:FF:000001">
    <property type="entry name" value="Ribosomal RNA-processing protein 8"/>
    <property type="match status" value="1"/>
</dbReference>
<protein>
    <submittedName>
        <fullName evidence="9">Putative ribosomal RNA-processing protein</fullName>
    </submittedName>
</protein>
<feature type="region of interest" description="Disordered" evidence="8">
    <location>
        <begin position="1"/>
        <end position="28"/>
    </location>
</feature>
<organism evidence="9 10">
    <name type="scientific">Streblomastix strix</name>
    <dbReference type="NCBI Taxonomy" id="222440"/>
    <lineage>
        <taxon>Eukaryota</taxon>
        <taxon>Metamonada</taxon>
        <taxon>Preaxostyla</taxon>
        <taxon>Oxymonadida</taxon>
        <taxon>Streblomastigidae</taxon>
        <taxon>Streblomastix</taxon>
    </lineage>
</organism>
<keyword evidence="5" id="KW-0808">Transferase</keyword>
<comment type="subcellular location">
    <subcellularLocation>
        <location evidence="1">Nucleus</location>
        <location evidence="1">Nucleolus</location>
    </subcellularLocation>
</comment>
<dbReference type="SMART" id="SM00320">
    <property type="entry name" value="WD40"/>
    <property type="match status" value="2"/>
</dbReference>
<dbReference type="InterPro" id="IPR015943">
    <property type="entry name" value="WD40/YVTN_repeat-like_dom_sf"/>
</dbReference>
<keyword evidence="3" id="KW-0698">rRNA processing</keyword>
<keyword evidence="6" id="KW-0949">S-adenosyl-L-methionine</keyword>
<feature type="compositionally biased region" description="Polar residues" evidence="8">
    <location>
        <begin position="293"/>
        <end position="302"/>
    </location>
</feature>
<keyword evidence="4" id="KW-0489">Methyltransferase</keyword>
<dbReference type="GO" id="GO:0005730">
    <property type="term" value="C:nucleolus"/>
    <property type="evidence" value="ECO:0007669"/>
    <property type="project" value="UniProtKB-SubCell"/>
</dbReference>
<reference evidence="9 10" key="1">
    <citation type="submission" date="2019-03" db="EMBL/GenBank/DDBJ databases">
        <title>Single cell metagenomics reveals metabolic interactions within the superorganism composed of flagellate Streblomastix strix and complex community of Bacteroidetes bacteria on its surface.</title>
        <authorList>
            <person name="Treitli S.C."/>
            <person name="Kolisko M."/>
            <person name="Husnik F."/>
            <person name="Keeling P."/>
            <person name="Hampl V."/>
        </authorList>
    </citation>
    <scope>NUCLEOTIDE SEQUENCE [LARGE SCALE GENOMIC DNA]</scope>
    <source>
        <strain evidence="9">ST1C</strain>
    </source>
</reference>
<feature type="region of interest" description="Disordered" evidence="8">
    <location>
        <begin position="270"/>
        <end position="338"/>
    </location>
</feature>